<reference evidence="1" key="1">
    <citation type="submission" date="2020-09" db="EMBL/GenBank/DDBJ databases">
        <title>Genome-Enabled Discovery of Anthraquinone Biosynthesis in Senna tora.</title>
        <authorList>
            <person name="Kang S.-H."/>
            <person name="Pandey R.P."/>
            <person name="Lee C.-M."/>
            <person name="Sim J.-S."/>
            <person name="Jeong J.-T."/>
            <person name="Choi B.-S."/>
            <person name="Jung M."/>
            <person name="Ginzburg D."/>
            <person name="Zhao K."/>
            <person name="Won S.Y."/>
            <person name="Oh T.-J."/>
            <person name="Yu Y."/>
            <person name="Kim N.-H."/>
            <person name="Lee O.R."/>
            <person name="Lee T.-H."/>
            <person name="Bashyal P."/>
            <person name="Kim T.-S."/>
            <person name="Lee W.-H."/>
            <person name="Kawkins C."/>
            <person name="Kim C.-K."/>
            <person name="Kim J.S."/>
            <person name="Ahn B.O."/>
            <person name="Rhee S.Y."/>
            <person name="Sohng J.K."/>
        </authorList>
    </citation>
    <scope>NUCLEOTIDE SEQUENCE</scope>
    <source>
        <tissue evidence="1">Leaf</tissue>
    </source>
</reference>
<dbReference type="Proteomes" id="UP000634136">
    <property type="component" value="Unassembled WGS sequence"/>
</dbReference>
<proteinExistence type="predicted"/>
<accession>A0A834TD07</accession>
<name>A0A834TD07_9FABA</name>
<gene>
    <name evidence="1" type="ORF">G2W53_024127</name>
</gene>
<dbReference type="EMBL" id="JAAIUW010000008">
    <property type="protein sequence ID" value="KAF7818672.1"/>
    <property type="molecule type" value="Genomic_DNA"/>
</dbReference>
<organism evidence="1 2">
    <name type="scientific">Senna tora</name>
    <dbReference type="NCBI Taxonomy" id="362788"/>
    <lineage>
        <taxon>Eukaryota</taxon>
        <taxon>Viridiplantae</taxon>
        <taxon>Streptophyta</taxon>
        <taxon>Embryophyta</taxon>
        <taxon>Tracheophyta</taxon>
        <taxon>Spermatophyta</taxon>
        <taxon>Magnoliopsida</taxon>
        <taxon>eudicotyledons</taxon>
        <taxon>Gunneridae</taxon>
        <taxon>Pentapetalae</taxon>
        <taxon>rosids</taxon>
        <taxon>fabids</taxon>
        <taxon>Fabales</taxon>
        <taxon>Fabaceae</taxon>
        <taxon>Caesalpinioideae</taxon>
        <taxon>Cassia clade</taxon>
        <taxon>Senna</taxon>
    </lineage>
</organism>
<protein>
    <submittedName>
        <fullName evidence="1">Uncharacterized protein</fullName>
    </submittedName>
</protein>
<dbReference type="AlphaFoldDB" id="A0A834TD07"/>
<evidence type="ECO:0000313" key="2">
    <source>
        <dbReference type="Proteomes" id="UP000634136"/>
    </source>
</evidence>
<sequence length="89" mass="9978">MSSEVASDWTLMGNGKVRFRCCQVLENSKAMDPTACNHRSQLPECRAGNRSGMRPGDQPVDVEGIAKPERESLQFKVTNVWGIIKEIER</sequence>
<comment type="caution">
    <text evidence="1">The sequence shown here is derived from an EMBL/GenBank/DDBJ whole genome shotgun (WGS) entry which is preliminary data.</text>
</comment>
<evidence type="ECO:0000313" key="1">
    <source>
        <dbReference type="EMBL" id="KAF7818672.1"/>
    </source>
</evidence>
<keyword evidence="2" id="KW-1185">Reference proteome</keyword>